<accession>A0A1G6CUB6</accession>
<dbReference type="PROSITE" id="PS00061">
    <property type="entry name" value="ADH_SHORT"/>
    <property type="match status" value="1"/>
</dbReference>
<organism evidence="3 4">
    <name type="scientific">Bauldia litoralis</name>
    <dbReference type="NCBI Taxonomy" id="665467"/>
    <lineage>
        <taxon>Bacteria</taxon>
        <taxon>Pseudomonadati</taxon>
        <taxon>Pseudomonadota</taxon>
        <taxon>Alphaproteobacteria</taxon>
        <taxon>Hyphomicrobiales</taxon>
        <taxon>Kaistiaceae</taxon>
        <taxon>Bauldia</taxon>
    </lineage>
</organism>
<dbReference type="FunFam" id="3.40.50.720:FF:000084">
    <property type="entry name" value="Short-chain dehydrogenase reductase"/>
    <property type="match status" value="1"/>
</dbReference>
<protein>
    <submittedName>
        <fullName evidence="3">2-deoxy-D-gluconate 3-dehydrogenase</fullName>
    </submittedName>
</protein>
<dbReference type="InterPro" id="IPR002347">
    <property type="entry name" value="SDR_fam"/>
</dbReference>
<dbReference type="RefSeq" id="WP_090877014.1">
    <property type="nucleotide sequence ID" value="NZ_FMXQ01000005.1"/>
</dbReference>
<dbReference type="PANTHER" id="PTHR42760:SF5">
    <property type="entry name" value="2-DEHYDRO-3-DEOXY-D-GLUCONATE 5-DEHYDROGENASE"/>
    <property type="match status" value="1"/>
</dbReference>
<dbReference type="EMBL" id="FMXQ01000005">
    <property type="protein sequence ID" value="SDB36483.1"/>
    <property type="molecule type" value="Genomic_DNA"/>
</dbReference>
<dbReference type="PRINTS" id="PR00080">
    <property type="entry name" value="SDRFAMILY"/>
</dbReference>
<dbReference type="Gene3D" id="3.40.50.720">
    <property type="entry name" value="NAD(P)-binding Rossmann-like Domain"/>
    <property type="match status" value="1"/>
</dbReference>
<evidence type="ECO:0000313" key="3">
    <source>
        <dbReference type="EMBL" id="SDB36483.1"/>
    </source>
</evidence>
<keyword evidence="2" id="KW-0560">Oxidoreductase</keyword>
<sequence length="254" mass="26655">MTITNLFDLTGKVALVTGARRGLGQALALTLADAGADIIGLGPNAMDETGAGVTARGRAFAEITADLSDSQDFEALVAKAVAAHGHIDILVNNAGIVRRADILDFPESDWDDVMQVNLKSAFFLSKAVARHMIDGGIAGRIVNIASILSFQGGVRVPSYTASKHGIVGLTRLLANDLAPHGVTVNAIAPGYMDTDNTEALRNDPDRMRQLIERIPLGRFGNSDELATAMLFLAAPASTYVTGSVVTVDGGWTAR</sequence>
<name>A0A1G6CUB6_9HYPH</name>
<dbReference type="AlphaFoldDB" id="A0A1G6CUB6"/>
<dbReference type="GO" id="GO:0051287">
    <property type="term" value="F:NAD binding"/>
    <property type="evidence" value="ECO:0007669"/>
    <property type="project" value="InterPro"/>
</dbReference>
<evidence type="ECO:0000313" key="4">
    <source>
        <dbReference type="Proteomes" id="UP000199071"/>
    </source>
</evidence>
<dbReference type="SUPFAM" id="SSF51735">
    <property type="entry name" value="NAD(P)-binding Rossmann-fold domains"/>
    <property type="match status" value="1"/>
</dbReference>
<dbReference type="InterPro" id="IPR011286">
    <property type="entry name" value="2-deoxy-D-gluc_3_DH"/>
</dbReference>
<evidence type="ECO:0000256" key="2">
    <source>
        <dbReference type="ARBA" id="ARBA00023002"/>
    </source>
</evidence>
<dbReference type="PRINTS" id="PR00081">
    <property type="entry name" value="GDHRDH"/>
</dbReference>
<dbReference type="InterPro" id="IPR020904">
    <property type="entry name" value="Sc_DH/Rdtase_CS"/>
</dbReference>
<dbReference type="Pfam" id="PF13561">
    <property type="entry name" value="adh_short_C2"/>
    <property type="match status" value="1"/>
</dbReference>
<dbReference type="STRING" id="665467.SAMN02982931_02756"/>
<dbReference type="NCBIfam" id="TIGR01832">
    <property type="entry name" value="kduD"/>
    <property type="match status" value="1"/>
</dbReference>
<dbReference type="Proteomes" id="UP000199071">
    <property type="component" value="Unassembled WGS sequence"/>
</dbReference>
<comment type="similarity">
    <text evidence="1">Belongs to the short-chain dehydrogenases/reductases (SDR) family.</text>
</comment>
<dbReference type="OrthoDB" id="286404at2"/>
<proteinExistence type="inferred from homology"/>
<dbReference type="InterPro" id="IPR036291">
    <property type="entry name" value="NAD(P)-bd_dom_sf"/>
</dbReference>
<dbReference type="GO" id="GO:0008678">
    <property type="term" value="F:2-deoxy-D-gluconate 3-dehydrogenase activity"/>
    <property type="evidence" value="ECO:0007669"/>
    <property type="project" value="InterPro"/>
</dbReference>
<dbReference type="PANTHER" id="PTHR42760">
    <property type="entry name" value="SHORT-CHAIN DEHYDROGENASES/REDUCTASES FAMILY MEMBER"/>
    <property type="match status" value="1"/>
</dbReference>
<keyword evidence="4" id="KW-1185">Reference proteome</keyword>
<gene>
    <name evidence="3" type="ORF">SAMN02982931_02756</name>
</gene>
<evidence type="ECO:0000256" key="1">
    <source>
        <dbReference type="ARBA" id="ARBA00006484"/>
    </source>
</evidence>
<reference evidence="3 4" key="1">
    <citation type="submission" date="2016-10" db="EMBL/GenBank/DDBJ databases">
        <authorList>
            <person name="de Groot N.N."/>
        </authorList>
    </citation>
    <scope>NUCLEOTIDE SEQUENCE [LARGE SCALE GENOMIC DNA]</scope>
    <source>
        <strain evidence="3 4">ATCC 35022</strain>
    </source>
</reference>